<keyword evidence="3 6" id="KW-0812">Transmembrane</keyword>
<dbReference type="PANTHER" id="PTHR30250">
    <property type="entry name" value="PST FAMILY PREDICTED COLANIC ACID TRANSPORTER"/>
    <property type="match status" value="1"/>
</dbReference>
<keyword evidence="8" id="KW-1185">Reference proteome</keyword>
<evidence type="ECO:0000256" key="2">
    <source>
        <dbReference type="ARBA" id="ARBA00022475"/>
    </source>
</evidence>
<feature type="transmembrane region" description="Helical" evidence="6">
    <location>
        <begin position="180"/>
        <end position="208"/>
    </location>
</feature>
<protein>
    <recommendedName>
        <fullName evidence="9">Polysaccharide biosynthesis protein</fullName>
    </recommendedName>
</protein>
<keyword evidence="5 6" id="KW-0472">Membrane</keyword>
<feature type="transmembrane region" description="Helical" evidence="6">
    <location>
        <begin position="31"/>
        <end position="51"/>
    </location>
</feature>
<evidence type="ECO:0000256" key="5">
    <source>
        <dbReference type="ARBA" id="ARBA00023136"/>
    </source>
</evidence>
<dbReference type="OrthoDB" id="9809583at2"/>
<dbReference type="PANTHER" id="PTHR30250:SF11">
    <property type="entry name" value="O-ANTIGEN TRANSPORTER-RELATED"/>
    <property type="match status" value="1"/>
</dbReference>
<dbReference type="EMBL" id="SACP01000018">
    <property type="protein sequence ID" value="RVU15947.1"/>
    <property type="molecule type" value="Genomic_DNA"/>
</dbReference>
<feature type="transmembrane region" description="Helical" evidence="6">
    <location>
        <begin position="347"/>
        <end position="369"/>
    </location>
</feature>
<evidence type="ECO:0008006" key="9">
    <source>
        <dbReference type="Google" id="ProtNLM"/>
    </source>
</evidence>
<evidence type="ECO:0000256" key="4">
    <source>
        <dbReference type="ARBA" id="ARBA00022989"/>
    </source>
</evidence>
<dbReference type="Proteomes" id="UP000286997">
    <property type="component" value="Unassembled WGS sequence"/>
</dbReference>
<feature type="transmembrane region" description="Helical" evidence="6">
    <location>
        <begin position="432"/>
        <end position="455"/>
    </location>
</feature>
<feature type="transmembrane region" description="Helical" evidence="6">
    <location>
        <begin position="220"/>
        <end position="240"/>
    </location>
</feature>
<reference evidence="7 8" key="1">
    <citation type="submission" date="2019-01" db="EMBL/GenBank/DDBJ databases">
        <authorList>
            <person name="Chen W.-M."/>
        </authorList>
    </citation>
    <scope>NUCLEOTIDE SEQUENCE [LARGE SCALE GENOMIC DNA]</scope>
    <source>
        <strain evidence="7 8">TER-1</strain>
    </source>
</reference>
<evidence type="ECO:0000313" key="7">
    <source>
        <dbReference type="EMBL" id="RVU15947.1"/>
    </source>
</evidence>
<feature type="transmembrane region" description="Helical" evidence="6">
    <location>
        <begin position="400"/>
        <end position="420"/>
    </location>
</feature>
<dbReference type="InterPro" id="IPR002797">
    <property type="entry name" value="Polysacc_synth"/>
</dbReference>
<proteinExistence type="predicted"/>
<keyword evidence="4 6" id="KW-1133">Transmembrane helix</keyword>
<evidence type="ECO:0000256" key="1">
    <source>
        <dbReference type="ARBA" id="ARBA00004651"/>
    </source>
</evidence>
<dbReference type="GO" id="GO:0005886">
    <property type="term" value="C:plasma membrane"/>
    <property type="evidence" value="ECO:0007669"/>
    <property type="project" value="UniProtKB-SubCell"/>
</dbReference>
<gene>
    <name evidence="7" type="ORF">EOE48_17940</name>
</gene>
<organism evidence="7 8">
    <name type="scientific">Methylobacterium oryzihabitans</name>
    <dbReference type="NCBI Taxonomy" id="2499852"/>
    <lineage>
        <taxon>Bacteria</taxon>
        <taxon>Pseudomonadati</taxon>
        <taxon>Pseudomonadota</taxon>
        <taxon>Alphaproteobacteria</taxon>
        <taxon>Hyphomicrobiales</taxon>
        <taxon>Methylobacteriaceae</taxon>
        <taxon>Methylobacterium</taxon>
    </lineage>
</organism>
<keyword evidence="2" id="KW-1003">Cell membrane</keyword>
<name>A0A3S2V6Z7_9HYPH</name>
<feature type="transmembrane region" description="Helical" evidence="6">
    <location>
        <begin position="314"/>
        <end position="335"/>
    </location>
</feature>
<feature type="transmembrane region" description="Helical" evidence="6">
    <location>
        <begin position="260"/>
        <end position="279"/>
    </location>
</feature>
<evidence type="ECO:0000256" key="3">
    <source>
        <dbReference type="ARBA" id="ARBA00022692"/>
    </source>
</evidence>
<dbReference type="AlphaFoldDB" id="A0A3S2V6Z7"/>
<evidence type="ECO:0000313" key="8">
    <source>
        <dbReference type="Proteomes" id="UP000286997"/>
    </source>
</evidence>
<feature type="transmembrane region" description="Helical" evidence="6">
    <location>
        <begin position="105"/>
        <end position="126"/>
    </location>
</feature>
<comment type="subcellular location">
    <subcellularLocation>
        <location evidence="1">Cell membrane</location>
        <topology evidence="1">Multi-pass membrane protein</topology>
    </subcellularLocation>
</comment>
<comment type="caution">
    <text evidence="7">The sequence shown here is derived from an EMBL/GenBank/DDBJ whole genome shotgun (WGS) entry which is preliminary data.</text>
</comment>
<sequence length="471" mass="48056">MADPAALDLPRSAALRGLRRRPGLGWLGHPSAYAVGVCVVSLLSMATTLVVPHLLDPAAFGAFALLGTVLQYAARADLGLSQLADRDLASRPDAPAGRGDELLRASWALGLIALAVLVPAAMAAAWASGRFAPLDAALAVAGGVLGMVAHAPTMLYRAAAQHWEFTTLALLQQAGLTAPRLAGLVLGGVTGCFAALVLWSGGLALLFGRPRHALMPRPRALAAMVRAGLPLFVFNALWLVYMTANRWVSAALSNPEQLGLFAFGANLAMVGLALVGAIAQVRYPRLLAALARAPRHGPGSPLATIEREAARTGLVLAAIAVAAVFLAGPAIRWIFPAYAGATGATVGLALSCVPLGVVAWIVPMAMVLTDDPLAEAARVLGPSLAILVGAIALADAGAGITGQGFACAGAGLVLLARLAAMLRRAGILSRRGARRLVALQAGLLAGLALAAALWLPGSPAFPAHDQTRVQP</sequence>
<evidence type="ECO:0000256" key="6">
    <source>
        <dbReference type="SAM" id="Phobius"/>
    </source>
</evidence>
<feature type="transmembrane region" description="Helical" evidence="6">
    <location>
        <begin position="138"/>
        <end position="160"/>
    </location>
</feature>
<dbReference type="RefSeq" id="WP_127731627.1">
    <property type="nucleotide sequence ID" value="NZ_SACP01000018.1"/>
</dbReference>
<accession>A0A3S2V6Z7</accession>
<dbReference type="Pfam" id="PF01943">
    <property type="entry name" value="Polysacc_synt"/>
    <property type="match status" value="1"/>
</dbReference>
<dbReference type="InterPro" id="IPR050833">
    <property type="entry name" value="Poly_Biosynth_Transport"/>
</dbReference>